<dbReference type="InterPro" id="IPR034197">
    <property type="entry name" value="Peptidases_S8_3"/>
</dbReference>
<keyword evidence="15" id="KW-1185">Reference proteome</keyword>
<feature type="region of interest" description="Disordered" evidence="10">
    <location>
        <begin position="1"/>
        <end position="22"/>
    </location>
</feature>
<dbReference type="FunFam" id="2.60.40.2310:FF:000001">
    <property type="entry name" value="Subtilisin-like protease SBT1.5"/>
    <property type="match status" value="1"/>
</dbReference>
<feature type="region of interest" description="Disordered" evidence="10">
    <location>
        <begin position="95"/>
        <end position="114"/>
    </location>
</feature>
<comment type="caution">
    <text evidence="14">The sequence shown here is derived from an EMBL/GenBank/DDBJ whole genome shotgun (WGS) entry which is preliminary data.</text>
</comment>
<evidence type="ECO:0000256" key="9">
    <source>
        <dbReference type="PROSITE-ProRule" id="PRU01240"/>
    </source>
</evidence>
<feature type="active site" description="Charge relay system" evidence="8 9">
    <location>
        <position position="436"/>
    </location>
</feature>
<comment type="similarity">
    <text evidence="2 9">Belongs to the peptidase S8 family.</text>
</comment>
<keyword evidence="6 9" id="KW-0720">Serine protease</keyword>
<dbReference type="InterPro" id="IPR000209">
    <property type="entry name" value="Peptidase_S8/S53_dom"/>
</dbReference>
<dbReference type="AlphaFoldDB" id="A0ABD2Y059"/>
<evidence type="ECO:0000256" key="10">
    <source>
        <dbReference type="SAM" id="MobiDB-lite"/>
    </source>
</evidence>
<feature type="domain" description="PA" evidence="12">
    <location>
        <begin position="267"/>
        <end position="355"/>
    </location>
</feature>
<evidence type="ECO:0000259" key="11">
    <source>
        <dbReference type="Pfam" id="PF00082"/>
    </source>
</evidence>
<proteinExistence type="inferred from homology"/>
<dbReference type="PANTHER" id="PTHR10795">
    <property type="entry name" value="PROPROTEIN CONVERTASE SUBTILISIN/KEXIN"/>
    <property type="match status" value="1"/>
</dbReference>
<evidence type="ECO:0000256" key="2">
    <source>
        <dbReference type="ARBA" id="ARBA00011073"/>
    </source>
</evidence>
<feature type="active site" description="Charge relay system" evidence="8 9">
    <location>
        <position position="108"/>
    </location>
</feature>
<evidence type="ECO:0000259" key="13">
    <source>
        <dbReference type="Pfam" id="PF17766"/>
    </source>
</evidence>
<dbReference type="Gene3D" id="2.60.40.2310">
    <property type="match status" value="1"/>
</dbReference>
<dbReference type="InterPro" id="IPR003137">
    <property type="entry name" value="PA_domain"/>
</dbReference>
<comment type="subcellular location">
    <subcellularLocation>
        <location evidence="1">Secreted</location>
    </subcellularLocation>
</comment>
<evidence type="ECO:0000256" key="8">
    <source>
        <dbReference type="PIRSR" id="PIRSR615500-1"/>
    </source>
</evidence>
<accession>A0ABD2Y059</accession>
<dbReference type="PRINTS" id="PR00723">
    <property type="entry name" value="SUBTILISIN"/>
</dbReference>
<dbReference type="InterPro" id="IPR045051">
    <property type="entry name" value="SBT"/>
</dbReference>
<dbReference type="SUPFAM" id="SSF52743">
    <property type="entry name" value="Subtilisin-like"/>
    <property type="match status" value="1"/>
</dbReference>
<dbReference type="GO" id="GO:0004252">
    <property type="term" value="F:serine-type endopeptidase activity"/>
    <property type="evidence" value="ECO:0007669"/>
    <property type="project" value="UniProtKB-UniRule"/>
</dbReference>
<keyword evidence="7" id="KW-0325">Glycoprotein</keyword>
<dbReference type="InterPro" id="IPR036852">
    <property type="entry name" value="Peptidase_S8/S53_dom_sf"/>
</dbReference>
<dbReference type="InterPro" id="IPR023827">
    <property type="entry name" value="Peptidase_S8_Asp-AS"/>
</dbReference>
<feature type="active site" description="Charge relay system" evidence="8 9">
    <location>
        <position position="51"/>
    </location>
</feature>
<dbReference type="InterPro" id="IPR041469">
    <property type="entry name" value="Subtilisin-like_FN3"/>
</dbReference>
<evidence type="ECO:0000256" key="3">
    <source>
        <dbReference type="ARBA" id="ARBA00022670"/>
    </source>
</evidence>
<dbReference type="EMBL" id="JBJUIK010000016">
    <property type="protein sequence ID" value="KAL3499867.1"/>
    <property type="molecule type" value="Genomic_DNA"/>
</dbReference>
<dbReference type="CDD" id="cd04852">
    <property type="entry name" value="Peptidases_S8_3"/>
    <property type="match status" value="1"/>
</dbReference>
<dbReference type="GO" id="GO:0005576">
    <property type="term" value="C:extracellular region"/>
    <property type="evidence" value="ECO:0007669"/>
    <property type="project" value="UniProtKB-SubCell"/>
</dbReference>
<dbReference type="CDD" id="cd02120">
    <property type="entry name" value="PA_subtilisin_like"/>
    <property type="match status" value="1"/>
</dbReference>
<evidence type="ECO:0000256" key="4">
    <source>
        <dbReference type="ARBA" id="ARBA00022729"/>
    </source>
</evidence>
<evidence type="ECO:0000313" key="15">
    <source>
        <dbReference type="Proteomes" id="UP001630127"/>
    </source>
</evidence>
<name>A0ABD2Y059_9GENT</name>
<dbReference type="GO" id="GO:0006508">
    <property type="term" value="P:proteolysis"/>
    <property type="evidence" value="ECO:0007669"/>
    <property type="project" value="UniProtKB-KW"/>
</dbReference>
<protein>
    <submittedName>
        <fullName evidence="14">Uncharacterized protein</fullName>
    </submittedName>
</protein>
<dbReference type="Pfam" id="PF00082">
    <property type="entry name" value="Peptidase_S8"/>
    <property type="match status" value="1"/>
</dbReference>
<organism evidence="14 15">
    <name type="scientific">Cinchona calisaya</name>
    <dbReference type="NCBI Taxonomy" id="153742"/>
    <lineage>
        <taxon>Eukaryota</taxon>
        <taxon>Viridiplantae</taxon>
        <taxon>Streptophyta</taxon>
        <taxon>Embryophyta</taxon>
        <taxon>Tracheophyta</taxon>
        <taxon>Spermatophyta</taxon>
        <taxon>Magnoliopsida</taxon>
        <taxon>eudicotyledons</taxon>
        <taxon>Gunneridae</taxon>
        <taxon>Pentapetalae</taxon>
        <taxon>asterids</taxon>
        <taxon>lamiids</taxon>
        <taxon>Gentianales</taxon>
        <taxon>Rubiaceae</taxon>
        <taxon>Cinchonoideae</taxon>
        <taxon>Cinchoneae</taxon>
        <taxon>Cinchona</taxon>
    </lineage>
</organism>
<dbReference type="Gene3D" id="3.50.30.30">
    <property type="match status" value="1"/>
</dbReference>
<evidence type="ECO:0000256" key="5">
    <source>
        <dbReference type="ARBA" id="ARBA00022801"/>
    </source>
</evidence>
<evidence type="ECO:0000313" key="14">
    <source>
        <dbReference type="EMBL" id="KAL3499867.1"/>
    </source>
</evidence>
<feature type="domain" description="Subtilisin-like protease fibronectin type-III" evidence="13">
    <location>
        <begin position="550"/>
        <end position="646"/>
    </location>
</feature>
<dbReference type="PROSITE" id="PS51892">
    <property type="entry name" value="SUBTILASE"/>
    <property type="match status" value="1"/>
</dbReference>
<dbReference type="Pfam" id="PF17766">
    <property type="entry name" value="fn3_6"/>
    <property type="match status" value="1"/>
</dbReference>
<keyword evidence="3 9" id="KW-0645">Protease</keyword>
<evidence type="ECO:0000256" key="1">
    <source>
        <dbReference type="ARBA" id="ARBA00004613"/>
    </source>
</evidence>
<evidence type="ECO:0000256" key="7">
    <source>
        <dbReference type="ARBA" id="ARBA00023180"/>
    </source>
</evidence>
<keyword evidence="5 9" id="KW-0378">Hydrolase</keyword>
<gene>
    <name evidence="14" type="ORF">ACH5RR_038960</name>
</gene>
<dbReference type="Proteomes" id="UP001630127">
    <property type="component" value="Unassembled WGS sequence"/>
</dbReference>
<dbReference type="FunFam" id="3.50.30.30:FF:000005">
    <property type="entry name" value="subtilisin-like protease SBT1.5"/>
    <property type="match status" value="1"/>
</dbReference>
<dbReference type="Gene3D" id="3.40.50.200">
    <property type="entry name" value="Peptidase S8/S53 domain"/>
    <property type="match status" value="1"/>
</dbReference>
<keyword evidence="4" id="KW-0732">Signal</keyword>
<evidence type="ECO:0000256" key="6">
    <source>
        <dbReference type="ARBA" id="ARBA00022825"/>
    </source>
</evidence>
<dbReference type="Pfam" id="PF02225">
    <property type="entry name" value="PA"/>
    <property type="match status" value="1"/>
</dbReference>
<dbReference type="InterPro" id="IPR015500">
    <property type="entry name" value="Peptidase_S8_subtilisin-rel"/>
</dbReference>
<reference evidence="14 15" key="1">
    <citation type="submission" date="2024-11" db="EMBL/GenBank/DDBJ databases">
        <title>A near-complete genome assembly of Cinchona calisaya.</title>
        <authorList>
            <person name="Lian D.C."/>
            <person name="Zhao X.W."/>
            <person name="Wei L."/>
        </authorList>
    </citation>
    <scope>NUCLEOTIDE SEQUENCE [LARGE SCALE GENOMIC DNA]</scope>
    <source>
        <tissue evidence="14">Nenye</tissue>
    </source>
</reference>
<sequence>MKKKQGFLNAKPEKSLSLQTTNSPDFMGLQTNLGFWNQSRFGEGVIIGIVDTGVTPEHPSFNDEGMLPPPKKWKGKCELVGTGCNNKLIGARNLLSDKPGQPLDEHGHGTHTASTAAGNFVSGANVMGQANGIAVGMAPRAHLSIYRACYGSGICIESAILAAMDAAIEDGVDVLSISIGGVGGIPFFHDPIALGAFRAIQKGIFVSCSASNSGPYRRSISNEAPWILTVGASTIDREIRTTAILGNGDEFDGESINQPTDFLQTLLPLVYPGKNGGQDAAQCDQGSLKKIDVKGKVVLCERDDRTERVKQGQTVKDVGGAAMILMNQEIHGYSTLAELHVLPTTHVSFVAGQAIKAYINSTSKPTATIMFKGTILQVKNAPAVTSFSSRGPNRASPGILKPDIIGPGVSILAAWPKSIENITNTTSTFNIVSGTSMSCPHLSGIAALLRSAHPEWSPATIKSTIMTTANFLNRNNGSILDERMLPADIFAIGAGHVNPSRVTDPGLIYDIQPDDYIPYLCGLSYTDKDITTIVQRPITCSTISSISESQLNYPSFAIQLGSSNQTYTRIVTNVGEARSTYTVDIEIIRGVDVYVQPSMLNFTKINQQITYQISFSRSSNSMINTYVQGSLTWISDKHTIRSPISIKFV</sequence>
<dbReference type="PROSITE" id="PS00136">
    <property type="entry name" value="SUBTILASE_ASP"/>
    <property type="match status" value="1"/>
</dbReference>
<evidence type="ECO:0000259" key="12">
    <source>
        <dbReference type="Pfam" id="PF02225"/>
    </source>
</evidence>
<feature type="domain" description="Peptidase S8/S53" evidence="11">
    <location>
        <begin position="42"/>
        <end position="473"/>
    </location>
</feature>